<evidence type="ECO:0000313" key="1">
    <source>
        <dbReference type="EMBL" id="KAG1327662.1"/>
    </source>
</evidence>
<dbReference type="Proteomes" id="UP000797356">
    <property type="component" value="Chromosome 1"/>
</dbReference>
<dbReference type="AlphaFoldDB" id="A0A8K0HVX5"/>
<keyword evidence="2" id="KW-1185">Reference proteome</keyword>
<reference evidence="1" key="1">
    <citation type="journal article" date="2017" name="Gigascience">
        <title>The genome draft of coconut (Cocos nucifera).</title>
        <authorList>
            <person name="Xiao Y."/>
            <person name="Xu P."/>
            <person name="Fan H."/>
            <person name="Baudouin L."/>
            <person name="Xia W."/>
            <person name="Bocs S."/>
            <person name="Xu J."/>
            <person name="Li Q."/>
            <person name="Guo A."/>
            <person name="Zhou L."/>
            <person name="Li J."/>
            <person name="Wu Y."/>
            <person name="Ma Z."/>
            <person name="Armero A."/>
            <person name="Issali A.E."/>
            <person name="Liu N."/>
            <person name="Peng M."/>
            <person name="Yang Y."/>
        </authorList>
    </citation>
    <scope>NUCLEOTIDE SEQUENCE</scope>
    <source>
        <tissue evidence="1">Spear leaf of Hainan Tall coconut</tissue>
    </source>
</reference>
<proteinExistence type="predicted"/>
<organism evidence="1 2">
    <name type="scientific">Cocos nucifera</name>
    <name type="common">Coconut palm</name>
    <dbReference type="NCBI Taxonomy" id="13894"/>
    <lineage>
        <taxon>Eukaryota</taxon>
        <taxon>Viridiplantae</taxon>
        <taxon>Streptophyta</taxon>
        <taxon>Embryophyta</taxon>
        <taxon>Tracheophyta</taxon>
        <taxon>Spermatophyta</taxon>
        <taxon>Magnoliopsida</taxon>
        <taxon>Liliopsida</taxon>
        <taxon>Arecaceae</taxon>
        <taxon>Arecoideae</taxon>
        <taxon>Cocoseae</taxon>
        <taxon>Attaleinae</taxon>
        <taxon>Cocos</taxon>
    </lineage>
</organism>
<name>A0A8K0HVX5_COCNU</name>
<sequence>MTAGDHLLPAQPSDPSASVESALWLLPLHSGQTKEQSIASHRPSSARATITRSEHIWRKRKEALHHLAGHLLPWTTTNRAPLRDRRIQVLHHQIRAPQAVSPLHARHVARFDAIAKPAATGPHRLLHFTGSRTQHWR</sequence>
<protein>
    <submittedName>
        <fullName evidence="1">Uncharacterized protein</fullName>
    </submittedName>
</protein>
<evidence type="ECO:0000313" key="2">
    <source>
        <dbReference type="Proteomes" id="UP000797356"/>
    </source>
</evidence>
<reference evidence="1" key="2">
    <citation type="submission" date="2019-07" db="EMBL/GenBank/DDBJ databases">
        <authorList>
            <person name="Yang Y."/>
            <person name="Bocs S."/>
            <person name="Baudouin L."/>
        </authorList>
    </citation>
    <scope>NUCLEOTIDE SEQUENCE</scope>
    <source>
        <tissue evidence="1">Spear leaf of Hainan Tall coconut</tissue>
    </source>
</reference>
<gene>
    <name evidence="1" type="ORF">COCNU_01G015960</name>
</gene>
<comment type="caution">
    <text evidence="1">The sequence shown here is derived from an EMBL/GenBank/DDBJ whole genome shotgun (WGS) entry which is preliminary data.</text>
</comment>
<dbReference type="EMBL" id="CM017872">
    <property type="protein sequence ID" value="KAG1327662.1"/>
    <property type="molecule type" value="Genomic_DNA"/>
</dbReference>
<accession>A0A8K0HVX5</accession>